<dbReference type="Pfam" id="PF00078">
    <property type="entry name" value="RVT_1"/>
    <property type="match status" value="1"/>
</dbReference>
<feature type="domain" description="Reverse transcriptase" evidence="1">
    <location>
        <begin position="1"/>
        <end position="150"/>
    </location>
</feature>
<dbReference type="PANTHER" id="PTHR31635:SF196">
    <property type="entry name" value="REVERSE TRANSCRIPTASE DOMAIN-CONTAINING PROTEIN-RELATED"/>
    <property type="match status" value="1"/>
</dbReference>
<comment type="caution">
    <text evidence="2">The sequence shown here is derived from an EMBL/GenBank/DDBJ whole genome shotgun (WGS) entry which is preliminary data.</text>
</comment>
<name>A0AAV7LBH8_PLEWA</name>
<evidence type="ECO:0000313" key="2">
    <source>
        <dbReference type="EMBL" id="KAJ1088905.1"/>
    </source>
</evidence>
<sequence length="270" mass="30344">MDRAEYAALRLRQSYYVGGNRCGCLLATRLRAQSQSAMGDPLSPLLFLFGVEPLAALIRNYNLISGIPVPGGRSTIYLYADDILLTLTDLSTSLPALRAVLEEFEHPSSYRINWDKSEALPLSPVTVCASVQGIPVKWKQAHLRYLGIDVNRGLDNMVVDKLDPLTCSMKRDFAKFTHLGLSMWGRVQAVRMVTLPRFLYVLGMLPLRIPLSLLGGIDRHIRSFVWGSLRPRLPRTTLLARHMLPLNMTIFMSLNITIQRHSSLSSIWVP</sequence>
<gene>
    <name evidence="2" type="ORF">NDU88_002059</name>
</gene>
<organism evidence="2 3">
    <name type="scientific">Pleurodeles waltl</name>
    <name type="common">Iberian ribbed newt</name>
    <dbReference type="NCBI Taxonomy" id="8319"/>
    <lineage>
        <taxon>Eukaryota</taxon>
        <taxon>Metazoa</taxon>
        <taxon>Chordata</taxon>
        <taxon>Craniata</taxon>
        <taxon>Vertebrata</taxon>
        <taxon>Euteleostomi</taxon>
        <taxon>Amphibia</taxon>
        <taxon>Batrachia</taxon>
        <taxon>Caudata</taxon>
        <taxon>Salamandroidea</taxon>
        <taxon>Salamandridae</taxon>
        <taxon>Pleurodelinae</taxon>
        <taxon>Pleurodeles</taxon>
    </lineage>
</organism>
<dbReference type="EMBL" id="JANPWB010000015">
    <property type="protein sequence ID" value="KAJ1088905.1"/>
    <property type="molecule type" value="Genomic_DNA"/>
</dbReference>
<keyword evidence="3" id="KW-1185">Reference proteome</keyword>
<dbReference type="InterPro" id="IPR000477">
    <property type="entry name" value="RT_dom"/>
</dbReference>
<dbReference type="AlphaFoldDB" id="A0AAV7LBH8"/>
<reference evidence="2" key="1">
    <citation type="journal article" date="2022" name="bioRxiv">
        <title>Sequencing and chromosome-scale assembly of the giantPleurodeles waltlgenome.</title>
        <authorList>
            <person name="Brown T."/>
            <person name="Elewa A."/>
            <person name="Iarovenko S."/>
            <person name="Subramanian E."/>
            <person name="Araus A.J."/>
            <person name="Petzold A."/>
            <person name="Susuki M."/>
            <person name="Suzuki K.-i.T."/>
            <person name="Hayashi T."/>
            <person name="Toyoda A."/>
            <person name="Oliveira C."/>
            <person name="Osipova E."/>
            <person name="Leigh N.D."/>
            <person name="Simon A."/>
            <person name="Yun M.H."/>
        </authorList>
    </citation>
    <scope>NUCLEOTIDE SEQUENCE</scope>
    <source>
        <strain evidence="2">20211129_DDA</strain>
        <tissue evidence="2">Liver</tissue>
    </source>
</reference>
<evidence type="ECO:0000259" key="1">
    <source>
        <dbReference type="PROSITE" id="PS50878"/>
    </source>
</evidence>
<dbReference type="PANTHER" id="PTHR31635">
    <property type="entry name" value="REVERSE TRANSCRIPTASE DOMAIN-CONTAINING PROTEIN-RELATED"/>
    <property type="match status" value="1"/>
</dbReference>
<accession>A0AAV7LBH8</accession>
<dbReference type="Proteomes" id="UP001066276">
    <property type="component" value="Chromosome 11"/>
</dbReference>
<proteinExistence type="predicted"/>
<dbReference type="PROSITE" id="PS50878">
    <property type="entry name" value="RT_POL"/>
    <property type="match status" value="1"/>
</dbReference>
<evidence type="ECO:0000313" key="3">
    <source>
        <dbReference type="Proteomes" id="UP001066276"/>
    </source>
</evidence>
<protein>
    <recommendedName>
        <fullName evidence="1">Reverse transcriptase domain-containing protein</fullName>
    </recommendedName>
</protein>